<dbReference type="PROSITE" id="PS50075">
    <property type="entry name" value="CARRIER"/>
    <property type="match status" value="1"/>
</dbReference>
<keyword evidence="7" id="KW-0012">Acyltransferase</keyword>
<dbReference type="InterPro" id="IPR011032">
    <property type="entry name" value="GroES-like_sf"/>
</dbReference>
<dbReference type="InterPro" id="IPR009081">
    <property type="entry name" value="PP-bd_ACP"/>
</dbReference>
<dbReference type="PANTHER" id="PTHR43775">
    <property type="entry name" value="FATTY ACID SYNTHASE"/>
    <property type="match status" value="1"/>
</dbReference>
<dbReference type="Gene3D" id="3.40.50.720">
    <property type="entry name" value="NAD(P)-binding Rossmann-like Domain"/>
    <property type="match status" value="2"/>
</dbReference>
<dbReference type="GO" id="GO:0004312">
    <property type="term" value="F:fatty acid synthase activity"/>
    <property type="evidence" value="ECO:0007669"/>
    <property type="project" value="TreeGrafter"/>
</dbReference>
<evidence type="ECO:0000256" key="6">
    <source>
        <dbReference type="ARBA" id="ARBA00023268"/>
    </source>
</evidence>
<evidence type="ECO:0000256" key="3">
    <source>
        <dbReference type="ARBA" id="ARBA00022679"/>
    </source>
</evidence>
<keyword evidence="5" id="KW-0560">Oxidoreductase</keyword>
<feature type="domain" description="Ketosynthase family 3 (KS3)" evidence="11">
    <location>
        <begin position="14"/>
        <end position="424"/>
    </location>
</feature>
<dbReference type="InterPro" id="IPR020806">
    <property type="entry name" value="PKS_PP-bd"/>
</dbReference>
<evidence type="ECO:0000256" key="2">
    <source>
        <dbReference type="ARBA" id="ARBA00022553"/>
    </source>
</evidence>
<dbReference type="SUPFAM" id="SSF51735">
    <property type="entry name" value="NAD(P)-binding Rossmann-fold domains"/>
    <property type="match status" value="2"/>
</dbReference>
<dbReference type="InterPro" id="IPR049900">
    <property type="entry name" value="PKS_mFAS_DH"/>
</dbReference>
<dbReference type="InterPro" id="IPR016036">
    <property type="entry name" value="Malonyl_transacylase_ACP-bd"/>
</dbReference>
<dbReference type="GO" id="GO:0031177">
    <property type="term" value="F:phosphopantetheine binding"/>
    <property type="evidence" value="ECO:0007669"/>
    <property type="project" value="InterPro"/>
</dbReference>
<dbReference type="Gene3D" id="3.40.366.10">
    <property type="entry name" value="Malonyl-Coenzyme A Acyl Carrier Protein, domain 2"/>
    <property type="match status" value="1"/>
</dbReference>
<dbReference type="InterPro" id="IPR020841">
    <property type="entry name" value="PKS_Beta-ketoAc_synthase_dom"/>
</dbReference>
<dbReference type="Pfam" id="PF13602">
    <property type="entry name" value="ADH_zinc_N_2"/>
    <property type="match status" value="1"/>
</dbReference>
<dbReference type="InterPro" id="IPR016035">
    <property type="entry name" value="Acyl_Trfase/lysoPLipase"/>
</dbReference>
<keyword evidence="4" id="KW-0521">NADP</keyword>
<dbReference type="Pfam" id="PF14765">
    <property type="entry name" value="PS-DH"/>
    <property type="match status" value="1"/>
</dbReference>
<evidence type="ECO:0000256" key="8">
    <source>
        <dbReference type="PROSITE-ProRule" id="PRU01363"/>
    </source>
</evidence>
<sequence>MNGTNEATEALPALEAVAVVGMSCKFGGAASSPTKLWEMMAAGKDSWSTIPESRFDVKSLYHPDPNRMGRHNVEGGYFIDEDIHLYDAAFFKDPAESASAMDPQLRLLMEGVYEAIENGKHFPICVDNADMLMKDPETLPTLFVTGNGLAMFSNRISHFYNLQGPSLTIDVGCSGSMVALHLAVQSIRSGESSMSIVGGSSVLQNPDLYIALSQGGILNPEGRCFAWDHRWGGYGRGEGTACLVLKSLETAMTDGDHIHAVIRETGLNQDGKTGTITSPSMEAQKLLMEQCYRRAGLDMSTVGYLEAHMTGTSGDPIEAESIARTFGKTRTSDDPLYVGSVKTQIGHTEAVSGIAAVVKTALVLQHQMIPPNLNYEKSNPNIPLEEWNLRVPTELTAWPQDRPLRASINNFGYGGTNGHLILDAPPHLMAARRKDSALTNGTNGVEDHLGPLTSREEPSSYVCVLSSRGANSTKVMQRDLVAHLRNANEQGYAPHLSDLAYTLAERRSQHSWTTAVRARSLSDLIDRLEEPHRKAKRAMPKQPRIGFVFSGQGAQWYGMGRELLSAYPVFKTGIVHASEILQKDYGASWSLYEELTRDEEASRVHEVHLSQPLTVALQLCLVDLLRSWNITPSAVGSHSSGEIAAAYAAELLSFKEALGVVYYRGEVALKHQKLNPMSGGMLAAGLGAEDARKYLSGQSGGTIVVACVNSPQSVTLSGDLAALDDVAERLEDDGIFTRKLKVPLAYHSHHMKQMAPDYERQLQTILPRRERTATVPFVSPVTGDLMTSPESFGAAHWVANLVSPVLFSQVVERMVLAEPATDQATAKFQSATNVDILLEIGAHDSLSGPVRQTLGDKSLPYFPCLKRPANAVDTMQDVACELLSRGYPVSLTAVNPYEKSTTHSKYITGLPSYPWNHTISYHAEPRASREHRVKRFPPHELLGSPVAGVNKHTPTWRSFLRVQDIPWLSDHKLEGQVVLPGAGFIAMAIEAVRLLKAPSRGSNTDNSISGYRLRDVEFMNALIIPPSPTGVETIVSLRSCSERELDHRNWYEFEVWSVAGSPAAPSWVQHCTACVSAEPGSKAASEGVQRTLRMLSNDKEQHQGLAWSLWPPTRKVFLTSAPVQHLEPEEIFSNMDKMEFSYGPSFQNLIGSDVVGERSVTDFHLAPTALEETYGDNYVLHPTTLDSIFQSCYGCLAGGTQETAVFLPRRIGSIFVPSSLGSHEGHKLEAFMELSRLSKRDAAFNGLVAPLRRALTDAALSEEVQSIDSTCLRLDNLQLSRIQQDSEDSAAKRLYSKSRWEPDVLHDVPSSIKQSMRIWLSESELDFHRRLREVSYHFVRDAVSRLNPQQSDKWQWHHRKFYDWMKTLLESADNGHLEKGSGEWWQRSTEDKEKLFASIRSENVAGEMVCKMGPQLVSIIEGGVTPLELMMEDGLLHRLYEEGPEKGRLRCLRHQSRQLLELFIAKQPGAEVLEIGAGTGSATAYALDTLTRGGRDTGGQGSLLGRYHFTDISAGFFEPAKAKFGAYANVMTYNKLDIEVDPEQQGFVAGRYDLILAAEVLHATKNLKRTLTNVRKLLKPGGKFLLCESTRASPDSQLTFGTLPGWWLSEEPERAGGPLIDVKTWDHFMRSCGFTGVEFEIGDCEDGEVMFSTLMLTTADSPSTSLPTEVSVVYDANAPESWLTELATTLKRQTGCTAVLEPFASIKPDADRTYLVALDMAGSILDDITADVFERLRSLLVDSRGLLWLSCGGCLDTQEPRVGQTWGLLRALRREDAVKRCVQLDFDSAPGNAWTAESIQHIVHVFRQGFDYGSQEPNDWEYAVKDSSLHVPRLYPDLHQDRSCSASTKPAPEIQPFQTPDRQLIWDISDDGLLEKLQWAEQPHVDVLPDGMIEIEPKVFGLNFRDVLIAMGMLTPDRNGQVHEAAGTVTRLGPGTEMSGLRVGDRVCGVFDGFFASRSRASWMGAAKIPDNMSWAEGVSIPYAFVTAYHGLITVAELKKGERILIHAAAGGVGQAAVMIAQDIGAEVFVTCGTEEKRALLQERYSIPADHVFTSRDTSFARKLMAVTRGEGVEVVLNSLAGPLLKATWECLARFGRFVEIGKMDIETGKQLDMTPFGRGVMFAAIDLSLQRLYTPRVVHDELLACVDLCRRGRVRPVHPITAWSVAEMNMAMKHMQAGKHIGKIVVEASPEAEVSVLRNLPPLDLTDANSTYMIVGGMTGLGHAIACYMIDKGASHLLIVSRNAVTHEKAVSLRQKAREHGCNLQVRDCDISDEKDLLHLLDSLQTGMPAIRGVIQGGMVLDDTVLERMKFEQWQTAIRPRVAGTLNIHNHLPNLRFFVMLSSTAGVTGIVSQSNYCAGNTFMDALARHRTSRGLPAVTIDLGRVADAGYVHEASAEVKKRLETTYGSLNIPLAHLMRLIEQAIREPLRPHPDDSQIITSLSSYEVLPNDPTTKGDKRFGTLRLGNTAKSSLAANAAGSSRVDELVQELMAVGAAATDDQPPDVGKAAEIVRALLAAKIGDIFHIEASEVELSLPLTHFGVDSLVAVQMRNWMTSVVKARVTIFEILQTGSLHDFATLIASRSTLVVKKPSLPLDVNGKVEEDGHTDVNGKVDEDGHTAEEDEKALVNGKEGALGRE</sequence>
<evidence type="ECO:0000259" key="12">
    <source>
        <dbReference type="PROSITE" id="PS52019"/>
    </source>
</evidence>
<dbReference type="InterPro" id="IPR020843">
    <property type="entry name" value="ER"/>
</dbReference>
<dbReference type="SMART" id="SM00822">
    <property type="entry name" value="PKS_KR"/>
    <property type="match status" value="1"/>
</dbReference>
<dbReference type="SMART" id="SM00829">
    <property type="entry name" value="PKS_ER"/>
    <property type="match status" value="1"/>
</dbReference>
<feature type="domain" description="Carrier" evidence="10">
    <location>
        <begin position="2507"/>
        <end position="2584"/>
    </location>
</feature>
<dbReference type="FunFam" id="3.40.50.720:FF:000209">
    <property type="entry name" value="Polyketide synthase Pks12"/>
    <property type="match status" value="1"/>
</dbReference>
<dbReference type="Gene3D" id="3.90.180.10">
    <property type="entry name" value="Medium-chain alcohol dehydrogenases, catalytic domain"/>
    <property type="match status" value="1"/>
</dbReference>
<dbReference type="Gene3D" id="3.40.47.10">
    <property type="match status" value="1"/>
</dbReference>
<dbReference type="InterPro" id="IPR056501">
    <property type="entry name" value="NAD-bd_HRPKS_sdrA"/>
</dbReference>
<dbReference type="SUPFAM" id="SSF50129">
    <property type="entry name" value="GroES-like"/>
    <property type="match status" value="1"/>
</dbReference>
<dbReference type="SUPFAM" id="SSF53335">
    <property type="entry name" value="S-adenosyl-L-methionine-dependent methyltransferases"/>
    <property type="match status" value="1"/>
</dbReference>
<keyword evidence="1" id="KW-0596">Phosphopantetheine</keyword>
<dbReference type="Pfam" id="PF16197">
    <property type="entry name" value="KAsynt_C_assoc"/>
    <property type="match status" value="1"/>
</dbReference>
<feature type="domain" description="PKS/mFAS DH" evidence="12">
    <location>
        <begin position="939"/>
        <end position="1288"/>
    </location>
</feature>
<feature type="region of interest" description="Disordered" evidence="9">
    <location>
        <begin position="2598"/>
        <end position="2638"/>
    </location>
</feature>
<evidence type="ECO:0000256" key="1">
    <source>
        <dbReference type="ARBA" id="ARBA00022450"/>
    </source>
</evidence>
<dbReference type="InterPro" id="IPR001227">
    <property type="entry name" value="Ac_transferase_dom_sf"/>
</dbReference>
<dbReference type="PROSITE" id="PS52004">
    <property type="entry name" value="KS3_2"/>
    <property type="match status" value="1"/>
</dbReference>
<dbReference type="GO" id="GO:1901336">
    <property type="term" value="P:lactone biosynthetic process"/>
    <property type="evidence" value="ECO:0007669"/>
    <property type="project" value="UniProtKB-ARBA"/>
</dbReference>
<dbReference type="InterPro" id="IPR057326">
    <property type="entry name" value="KR_dom"/>
</dbReference>
<evidence type="ECO:0000313" key="14">
    <source>
        <dbReference type="Proteomes" id="UP000308549"/>
    </source>
</evidence>
<dbReference type="SMART" id="SM00825">
    <property type="entry name" value="PKS_KS"/>
    <property type="match status" value="1"/>
</dbReference>
<dbReference type="Pfam" id="PF23114">
    <property type="entry name" value="NAD-bd_HRPKS_sdrA"/>
    <property type="match status" value="1"/>
</dbReference>
<dbReference type="GO" id="GO:0030639">
    <property type="term" value="P:polyketide biosynthetic process"/>
    <property type="evidence" value="ECO:0007669"/>
    <property type="project" value="UniProtKB-ARBA"/>
</dbReference>
<dbReference type="OrthoDB" id="329835at2759"/>
<keyword evidence="6" id="KW-0511">Multifunctional enzyme</keyword>
<dbReference type="InterPro" id="IPR016039">
    <property type="entry name" value="Thiolase-like"/>
</dbReference>
<dbReference type="InterPro" id="IPR014031">
    <property type="entry name" value="Ketoacyl_synth_C"/>
</dbReference>
<dbReference type="Proteomes" id="UP000308549">
    <property type="component" value="Unassembled WGS sequence"/>
</dbReference>
<dbReference type="CDD" id="cd02440">
    <property type="entry name" value="AdoMet_MTases"/>
    <property type="match status" value="1"/>
</dbReference>
<dbReference type="SMART" id="SM00826">
    <property type="entry name" value="PKS_DH"/>
    <property type="match status" value="1"/>
</dbReference>
<dbReference type="SUPFAM" id="SSF47336">
    <property type="entry name" value="ACP-like"/>
    <property type="match status" value="1"/>
</dbReference>
<feature type="region of interest" description="C-terminal hotdog fold" evidence="8">
    <location>
        <begin position="1123"/>
        <end position="1288"/>
    </location>
</feature>
<dbReference type="SUPFAM" id="SSF52151">
    <property type="entry name" value="FabD/lysophospholipase-like"/>
    <property type="match status" value="1"/>
</dbReference>
<dbReference type="InterPro" id="IPR049552">
    <property type="entry name" value="PKS_DH_N"/>
</dbReference>
<dbReference type="SMART" id="SM00827">
    <property type="entry name" value="PKS_AT"/>
    <property type="match status" value="1"/>
</dbReference>
<name>A0A4U0TNJ3_9PEZI</name>
<dbReference type="Pfam" id="PF21089">
    <property type="entry name" value="PKS_DH_N"/>
    <property type="match status" value="1"/>
</dbReference>
<dbReference type="InterPro" id="IPR036291">
    <property type="entry name" value="NAD(P)-bd_dom_sf"/>
</dbReference>
<dbReference type="InterPro" id="IPR050091">
    <property type="entry name" value="PKS_NRPS_Biosynth_Enz"/>
</dbReference>
<dbReference type="Pfam" id="PF08242">
    <property type="entry name" value="Methyltransf_12"/>
    <property type="match status" value="1"/>
</dbReference>
<keyword evidence="2" id="KW-0597">Phosphoprotein</keyword>
<feature type="region of interest" description="N-terminal hotdog fold" evidence="8">
    <location>
        <begin position="939"/>
        <end position="1082"/>
    </location>
</feature>
<keyword evidence="3" id="KW-0808">Transferase</keyword>
<evidence type="ECO:0000256" key="7">
    <source>
        <dbReference type="ARBA" id="ARBA00023315"/>
    </source>
</evidence>
<protein>
    <submittedName>
        <fullName evidence="13">Uncharacterized protein</fullName>
    </submittedName>
</protein>
<dbReference type="InterPro" id="IPR029063">
    <property type="entry name" value="SAM-dependent_MTases_sf"/>
</dbReference>
<keyword evidence="14" id="KW-1185">Reference proteome</keyword>
<dbReference type="InterPro" id="IPR042104">
    <property type="entry name" value="PKS_dehydratase_sf"/>
</dbReference>
<dbReference type="InterPro" id="IPR013217">
    <property type="entry name" value="Methyltransf_12"/>
</dbReference>
<dbReference type="GO" id="GO:0016491">
    <property type="term" value="F:oxidoreductase activity"/>
    <property type="evidence" value="ECO:0007669"/>
    <property type="project" value="UniProtKB-KW"/>
</dbReference>
<feature type="active site" description="Proton acceptor; for dehydratase activity" evidence="8">
    <location>
        <position position="971"/>
    </location>
</feature>
<dbReference type="SUPFAM" id="SSF53901">
    <property type="entry name" value="Thiolase-like"/>
    <property type="match status" value="1"/>
</dbReference>
<evidence type="ECO:0000259" key="11">
    <source>
        <dbReference type="PROSITE" id="PS52004"/>
    </source>
</evidence>
<gene>
    <name evidence="13" type="ORF">B0A50_07262</name>
</gene>
<dbReference type="CDD" id="cd00833">
    <property type="entry name" value="PKS"/>
    <property type="match status" value="1"/>
</dbReference>
<evidence type="ECO:0000256" key="5">
    <source>
        <dbReference type="ARBA" id="ARBA00023002"/>
    </source>
</evidence>
<dbReference type="PROSITE" id="PS00012">
    <property type="entry name" value="PHOSPHOPANTETHEINE"/>
    <property type="match status" value="1"/>
</dbReference>
<dbReference type="PROSITE" id="PS52019">
    <property type="entry name" value="PKS_MFAS_DH"/>
    <property type="match status" value="1"/>
</dbReference>
<accession>A0A4U0TNJ3</accession>
<dbReference type="Pfam" id="PF08659">
    <property type="entry name" value="KR"/>
    <property type="match status" value="1"/>
</dbReference>
<dbReference type="EMBL" id="NAJL01000056">
    <property type="protein sequence ID" value="TKA23386.1"/>
    <property type="molecule type" value="Genomic_DNA"/>
</dbReference>
<proteinExistence type="predicted"/>
<evidence type="ECO:0000259" key="10">
    <source>
        <dbReference type="PROSITE" id="PS50075"/>
    </source>
</evidence>
<dbReference type="Pfam" id="PF00698">
    <property type="entry name" value="Acyl_transf_1"/>
    <property type="match status" value="1"/>
</dbReference>
<dbReference type="InterPro" id="IPR036736">
    <property type="entry name" value="ACP-like_sf"/>
</dbReference>
<dbReference type="InterPro" id="IPR049551">
    <property type="entry name" value="PKS_DH_C"/>
</dbReference>
<dbReference type="Pfam" id="PF00109">
    <property type="entry name" value="ketoacyl-synt"/>
    <property type="match status" value="1"/>
</dbReference>
<comment type="caution">
    <text evidence="13">The sequence shown here is derived from an EMBL/GenBank/DDBJ whole genome shotgun (WGS) entry which is preliminary data.</text>
</comment>
<dbReference type="Gene3D" id="3.40.50.150">
    <property type="entry name" value="Vaccinia Virus protein VP39"/>
    <property type="match status" value="1"/>
</dbReference>
<dbReference type="InterPro" id="IPR032821">
    <property type="entry name" value="PKS_assoc"/>
</dbReference>
<reference evidence="13 14" key="1">
    <citation type="submission" date="2017-03" db="EMBL/GenBank/DDBJ databases">
        <title>Genomes of endolithic fungi from Antarctica.</title>
        <authorList>
            <person name="Coleine C."/>
            <person name="Masonjones S."/>
            <person name="Stajich J.E."/>
        </authorList>
    </citation>
    <scope>NUCLEOTIDE SEQUENCE [LARGE SCALE GENOMIC DNA]</scope>
    <source>
        <strain evidence="13 14">CCFEE 6315</strain>
    </source>
</reference>
<dbReference type="InterPro" id="IPR013968">
    <property type="entry name" value="PKS_KR"/>
</dbReference>
<evidence type="ECO:0000313" key="13">
    <source>
        <dbReference type="EMBL" id="TKA23386.1"/>
    </source>
</evidence>
<dbReference type="CDD" id="cd05195">
    <property type="entry name" value="enoyl_red"/>
    <property type="match status" value="1"/>
</dbReference>
<evidence type="ECO:0000256" key="4">
    <source>
        <dbReference type="ARBA" id="ARBA00022857"/>
    </source>
</evidence>
<dbReference type="Pfam" id="PF02801">
    <property type="entry name" value="Ketoacyl-synt_C"/>
    <property type="match status" value="1"/>
</dbReference>
<dbReference type="Pfam" id="PF23297">
    <property type="entry name" value="ACP_SdgA_C"/>
    <property type="match status" value="1"/>
</dbReference>
<evidence type="ECO:0000256" key="9">
    <source>
        <dbReference type="SAM" id="MobiDB-lite"/>
    </source>
</evidence>
<dbReference type="InterPro" id="IPR006162">
    <property type="entry name" value="Ppantetheine_attach_site"/>
</dbReference>
<dbReference type="GO" id="GO:0006633">
    <property type="term" value="P:fatty acid biosynthetic process"/>
    <property type="evidence" value="ECO:0007669"/>
    <property type="project" value="TreeGrafter"/>
</dbReference>
<dbReference type="PANTHER" id="PTHR43775:SF29">
    <property type="entry name" value="ASPERFURANONE POLYKETIDE SYNTHASE AFOG-RELATED"/>
    <property type="match status" value="1"/>
</dbReference>
<dbReference type="InterPro" id="IPR014030">
    <property type="entry name" value="Ketoacyl_synth_N"/>
</dbReference>
<dbReference type="Gene3D" id="3.10.129.110">
    <property type="entry name" value="Polyketide synthase dehydratase"/>
    <property type="match status" value="1"/>
</dbReference>
<dbReference type="InterPro" id="IPR014043">
    <property type="entry name" value="Acyl_transferase_dom"/>
</dbReference>
<dbReference type="Gene3D" id="3.30.70.3290">
    <property type="match status" value="1"/>
</dbReference>
<dbReference type="SUPFAM" id="SSF55048">
    <property type="entry name" value="Probable ACP-binding domain of malonyl-CoA ACP transacylase"/>
    <property type="match status" value="1"/>
</dbReference>
<organism evidence="13 14">
    <name type="scientific">Salinomyces thailandicus</name>
    <dbReference type="NCBI Taxonomy" id="706561"/>
    <lineage>
        <taxon>Eukaryota</taxon>
        <taxon>Fungi</taxon>
        <taxon>Dikarya</taxon>
        <taxon>Ascomycota</taxon>
        <taxon>Pezizomycotina</taxon>
        <taxon>Dothideomycetes</taxon>
        <taxon>Dothideomycetidae</taxon>
        <taxon>Mycosphaerellales</taxon>
        <taxon>Teratosphaeriaceae</taxon>
        <taxon>Salinomyces</taxon>
    </lineage>
</organism>
<dbReference type="Gene3D" id="1.10.1200.10">
    <property type="entry name" value="ACP-like"/>
    <property type="match status" value="1"/>
</dbReference>
<feature type="compositionally biased region" description="Basic and acidic residues" evidence="9">
    <location>
        <begin position="2599"/>
        <end position="2620"/>
    </location>
</feature>
<dbReference type="InterPro" id="IPR020807">
    <property type="entry name" value="PKS_DH"/>
</dbReference>
<feature type="active site" description="Proton donor; for dehydratase activity" evidence="8">
    <location>
        <position position="1186"/>
    </location>
</feature>
<dbReference type="SMART" id="SM00823">
    <property type="entry name" value="PKS_PP"/>
    <property type="match status" value="1"/>
</dbReference>